<dbReference type="PANTHER" id="PTHR21661">
    <property type="entry name" value="EPOXIDE HYDROLASE 1-RELATED"/>
    <property type="match status" value="1"/>
</dbReference>
<protein>
    <submittedName>
        <fullName evidence="4">Alpha/Beta hydrolase protein</fullName>
    </submittedName>
</protein>
<sequence length="398" mass="44862">MASYDTIPSAAKTKPTPFKVDIPQEKLHQLEQLVKLSPVGPETYENLFEDRRYGISRSWLAKAKKEWESFDWRAHEAHINSFPHFKLPVTDDDGRKHTVHFVALFSTNPSAIPIVFFHGWPGSFLEFLPILSLLKSRYAPDQLPFHVVVPSLSGYSFSDRPPKDKDWTVSDEARVMDIFMRELGFESGYVAQGGDIGSFVSRILGAEKESCKAVHLNLSPTLKPDSVAEDDANALEKKGLERGAEFHRTGFAYAMEHGTRPATIGLVLSASPLALLSWIGEKFLTWTDADPPTSAILESVSLYWLTDSFPTSIWSYRQHFGSKQVTGGIHSSPQYRISKPFGFSFFPYELMSVPRSWVAANGDLVFYRQHESGGHFAALEKPEELLKDVTDFVQQVWK</sequence>
<reference evidence="4 5" key="1">
    <citation type="submission" date="2024-04" db="EMBL/GenBank/DDBJ databases">
        <title>Phyllosticta paracitricarpa is synonymous to the EU quarantine fungus P. citricarpa based on phylogenomic analyses.</title>
        <authorList>
            <consortium name="Lawrence Berkeley National Laboratory"/>
            <person name="Van Ingen-Buijs V.A."/>
            <person name="Van Westerhoven A.C."/>
            <person name="Haridas S."/>
            <person name="Skiadas P."/>
            <person name="Martin F."/>
            <person name="Groenewald J.Z."/>
            <person name="Crous P.W."/>
            <person name="Seidl M.F."/>
        </authorList>
    </citation>
    <scope>NUCLEOTIDE SEQUENCE [LARGE SCALE GENOMIC DNA]</scope>
    <source>
        <strain evidence="4 5">CBS 123371</strain>
    </source>
</reference>
<accession>A0ABR1KS37</accession>
<proteinExistence type="inferred from homology"/>
<dbReference type="InterPro" id="IPR000639">
    <property type="entry name" value="Epox_hydrolase-like"/>
</dbReference>
<evidence type="ECO:0000256" key="1">
    <source>
        <dbReference type="ARBA" id="ARBA00010088"/>
    </source>
</evidence>
<dbReference type="PANTHER" id="PTHR21661:SF39">
    <property type="entry name" value="HYDROLASE, PUTATIVE (AFU_ORTHOLOGUE AFUA_3G08960)-RELATED"/>
    <property type="match status" value="1"/>
</dbReference>
<evidence type="ECO:0000313" key="5">
    <source>
        <dbReference type="Proteomes" id="UP001363622"/>
    </source>
</evidence>
<evidence type="ECO:0000313" key="4">
    <source>
        <dbReference type="EMBL" id="KAK7517649.1"/>
    </source>
</evidence>
<organism evidence="4 5">
    <name type="scientific">Phyllosticta citriasiana</name>
    <dbReference type="NCBI Taxonomy" id="595635"/>
    <lineage>
        <taxon>Eukaryota</taxon>
        <taxon>Fungi</taxon>
        <taxon>Dikarya</taxon>
        <taxon>Ascomycota</taxon>
        <taxon>Pezizomycotina</taxon>
        <taxon>Dothideomycetes</taxon>
        <taxon>Dothideomycetes incertae sedis</taxon>
        <taxon>Botryosphaeriales</taxon>
        <taxon>Phyllostictaceae</taxon>
        <taxon>Phyllosticta</taxon>
    </lineage>
</organism>
<evidence type="ECO:0000256" key="2">
    <source>
        <dbReference type="ARBA" id="ARBA00022801"/>
    </source>
</evidence>
<dbReference type="InterPro" id="IPR029058">
    <property type="entry name" value="AB_hydrolase_fold"/>
</dbReference>
<comment type="similarity">
    <text evidence="1">Belongs to the peptidase S33 family.</text>
</comment>
<dbReference type="PIRSF" id="PIRSF001112">
    <property type="entry name" value="Epoxide_hydrolase"/>
    <property type="match status" value="1"/>
</dbReference>
<comment type="caution">
    <text evidence="4">The sequence shown here is derived from an EMBL/GenBank/DDBJ whole genome shotgun (WGS) entry which is preliminary data.</text>
</comment>
<dbReference type="InterPro" id="IPR010497">
    <property type="entry name" value="Epoxide_hydro_N"/>
</dbReference>
<name>A0ABR1KS37_9PEZI</name>
<dbReference type="SUPFAM" id="SSF53474">
    <property type="entry name" value="alpha/beta-Hydrolases"/>
    <property type="match status" value="1"/>
</dbReference>
<keyword evidence="5" id="KW-1185">Reference proteome</keyword>
<dbReference type="Proteomes" id="UP001363622">
    <property type="component" value="Unassembled WGS sequence"/>
</dbReference>
<evidence type="ECO:0000259" key="3">
    <source>
        <dbReference type="Pfam" id="PF06441"/>
    </source>
</evidence>
<dbReference type="Gene3D" id="3.40.50.1820">
    <property type="entry name" value="alpha/beta hydrolase"/>
    <property type="match status" value="1"/>
</dbReference>
<dbReference type="GO" id="GO:0016787">
    <property type="term" value="F:hydrolase activity"/>
    <property type="evidence" value="ECO:0007669"/>
    <property type="project" value="UniProtKB-KW"/>
</dbReference>
<keyword evidence="2 4" id="KW-0378">Hydrolase</keyword>
<dbReference type="PRINTS" id="PR00412">
    <property type="entry name" value="EPOXHYDRLASE"/>
</dbReference>
<dbReference type="InterPro" id="IPR016292">
    <property type="entry name" value="Epoxide_hydrolase"/>
</dbReference>
<dbReference type="EMBL" id="JBBPHU010000005">
    <property type="protein sequence ID" value="KAK7517649.1"/>
    <property type="molecule type" value="Genomic_DNA"/>
</dbReference>
<feature type="domain" description="Epoxide hydrolase N-terminal" evidence="3">
    <location>
        <begin position="16"/>
        <end position="127"/>
    </location>
</feature>
<gene>
    <name evidence="4" type="ORF">IWZ03DRAFT_176565</name>
</gene>
<dbReference type="Pfam" id="PF06441">
    <property type="entry name" value="EHN"/>
    <property type="match status" value="1"/>
</dbReference>